<dbReference type="CDD" id="cd06222">
    <property type="entry name" value="RNase_H_like"/>
    <property type="match status" value="1"/>
</dbReference>
<keyword evidence="5" id="KW-1185">Reference proteome</keyword>
<evidence type="ECO:0000256" key="1">
    <source>
        <dbReference type="SAM" id="MobiDB-lite"/>
    </source>
</evidence>
<proteinExistence type="predicted"/>
<dbReference type="Gramene" id="OMO64558">
    <property type="protein sequence ID" value="OMO64558"/>
    <property type="gene ID" value="CCACVL1_21676"/>
</dbReference>
<dbReference type="OrthoDB" id="999237at2759"/>
<feature type="domain" description="DUF4283" evidence="2">
    <location>
        <begin position="37"/>
        <end position="105"/>
    </location>
</feature>
<feature type="region of interest" description="Disordered" evidence="1">
    <location>
        <begin position="214"/>
        <end position="254"/>
    </location>
</feature>
<dbReference type="Proteomes" id="UP000188268">
    <property type="component" value="Unassembled WGS sequence"/>
</dbReference>
<dbReference type="InterPro" id="IPR012337">
    <property type="entry name" value="RNaseH-like_sf"/>
</dbReference>
<reference evidence="4 5" key="1">
    <citation type="submission" date="2013-09" db="EMBL/GenBank/DDBJ databases">
        <title>Corchorus capsularis genome sequencing.</title>
        <authorList>
            <person name="Alam M."/>
            <person name="Haque M.S."/>
            <person name="Islam M.S."/>
            <person name="Emdad E.M."/>
            <person name="Islam M.M."/>
            <person name="Ahmed B."/>
            <person name="Halim A."/>
            <person name="Hossen Q.M.M."/>
            <person name="Hossain M.Z."/>
            <person name="Ahmed R."/>
            <person name="Khan M.M."/>
            <person name="Islam R."/>
            <person name="Rashid M.M."/>
            <person name="Khan S.A."/>
            <person name="Rahman M.S."/>
            <person name="Alam M."/>
        </authorList>
    </citation>
    <scope>NUCLEOTIDE SEQUENCE [LARGE SCALE GENOMIC DNA]</scope>
    <source>
        <strain evidence="5">cv. CVL-1</strain>
        <tissue evidence="4">Whole seedling</tissue>
    </source>
</reference>
<dbReference type="InterPro" id="IPR025836">
    <property type="entry name" value="Zn_knuckle_CX2CX4HX4C"/>
</dbReference>
<organism evidence="4 5">
    <name type="scientific">Corchorus capsularis</name>
    <name type="common">Jute</name>
    <dbReference type="NCBI Taxonomy" id="210143"/>
    <lineage>
        <taxon>Eukaryota</taxon>
        <taxon>Viridiplantae</taxon>
        <taxon>Streptophyta</taxon>
        <taxon>Embryophyta</taxon>
        <taxon>Tracheophyta</taxon>
        <taxon>Spermatophyta</taxon>
        <taxon>Magnoliopsida</taxon>
        <taxon>eudicotyledons</taxon>
        <taxon>Gunneridae</taxon>
        <taxon>Pentapetalae</taxon>
        <taxon>rosids</taxon>
        <taxon>malvids</taxon>
        <taxon>Malvales</taxon>
        <taxon>Malvaceae</taxon>
        <taxon>Grewioideae</taxon>
        <taxon>Apeibeae</taxon>
        <taxon>Corchorus</taxon>
    </lineage>
</organism>
<accession>A0A1R3H2G0</accession>
<name>A0A1R3H2G0_COCAP</name>
<feature type="domain" description="Zinc knuckle CX2CX4HX4C" evidence="3">
    <location>
        <begin position="138"/>
        <end position="184"/>
    </location>
</feature>
<dbReference type="STRING" id="210143.A0A1R3H2G0"/>
<dbReference type="InterPro" id="IPR025558">
    <property type="entry name" value="DUF4283"/>
</dbReference>
<protein>
    <recommendedName>
        <fullName evidence="6">Reverse transcriptase</fullName>
    </recommendedName>
</protein>
<evidence type="ECO:0000313" key="4">
    <source>
        <dbReference type="EMBL" id="OMO64558.1"/>
    </source>
</evidence>
<dbReference type="Pfam" id="PF14392">
    <property type="entry name" value="zf-CCHC_4"/>
    <property type="match status" value="1"/>
</dbReference>
<evidence type="ECO:0008006" key="6">
    <source>
        <dbReference type="Google" id="ProtNLM"/>
    </source>
</evidence>
<evidence type="ECO:0000259" key="2">
    <source>
        <dbReference type="Pfam" id="PF14111"/>
    </source>
</evidence>
<dbReference type="EMBL" id="AWWV01012780">
    <property type="protein sequence ID" value="OMO64558.1"/>
    <property type="molecule type" value="Genomic_DNA"/>
</dbReference>
<dbReference type="SUPFAM" id="SSF53098">
    <property type="entry name" value="Ribonuclease H-like"/>
    <property type="match status" value="1"/>
</dbReference>
<dbReference type="SUPFAM" id="SSF56219">
    <property type="entry name" value="DNase I-like"/>
    <property type="match status" value="1"/>
</dbReference>
<feature type="compositionally biased region" description="Basic and acidic residues" evidence="1">
    <location>
        <begin position="243"/>
        <end position="252"/>
    </location>
</feature>
<feature type="region of interest" description="Disordered" evidence="1">
    <location>
        <begin position="282"/>
        <end position="301"/>
    </location>
</feature>
<comment type="caution">
    <text evidence="4">The sequence shown here is derived from an EMBL/GenBank/DDBJ whole genome shotgun (WGS) entry which is preliminary data.</text>
</comment>
<dbReference type="Pfam" id="PF14111">
    <property type="entry name" value="DUF4283"/>
    <property type="match status" value="1"/>
</dbReference>
<dbReference type="OMA" id="YIENECE"/>
<dbReference type="InterPro" id="IPR044730">
    <property type="entry name" value="RNase_H-like_dom_plant"/>
</dbReference>
<sequence>MSEALEVMWKKCTLTEEEKCDVVVDPKLIAETLDEGKACLIGKLLSRQAVNIEVMRNILHWVWMLTGGLQIQVVGDKLVVFQFEKEIEKDRVFQQWSFNKALLVLVIGTSMGVVEEVDTCGEKVAWGPFLRIRVQLKVHKPLRRGMVLTVPDVGKLLISFRYERLPDFCYVCGCLDYIENECEKTVIMRREIGKVVKEYGPWLRAEVPHSNLSKFDGPRVSETMGNSQSLGHHRQHQVPIEGSRSESVEKGNGKAIVDGAPEDNLGFVENLNVELSAKAVLSDGDQGGSKSRRIDRVSNLPNIGGEGDEVISNLKLGQGDGRMGGIGPIKEHGNIGPDGKPVFQFNSAASQSNSVHCRKWKREARAGGGRPNSTHSSNKVFSSTKRGSANKGSKLNAKKSRDGGSVASESISNFNESLSAEVGSMDVTILSYSSSHIDVQIKEDSESVPWRFTGFYGNPDTSRRVDSWCLLRQLHGSNSMPWAIGGDFNEILSCDEKVGGPPRPSWQVQNFRDAIDDCDLDLLPVVGPEMTLRRGRGENAVFERLDRHDLSLLESWLAELAELEKCYEIYWRQRAKQLWIKEGDRNTSFFHKFASNRKAENSVLRIQGLDGIWKTDQEEIEGIFVAYFEKLFTSSRAHMLVDFIEVISTRLSAEQVIVLEKPWTRREIWEALKQMNPTKAPGPNGMTAMFYQKYWDIVGNEVLANRLKQILPDIISENQSAFVPGRLIFDNALVAYETVHKLKSKKCGKEGYMALKLDMRLSYLLNSADAQGIVQGVAVCRAAPRVAHLLFANDSLLFANDSLLFARANILEADNIMELLRQYEVASGQCVNIDKSTIYFSNDTDMARREVIKQRLGVSRMLAGDRYLGLPILIGREKKLHFQHIKDRIWKRIKSWHGKLLSVAGRGVLIQAVAQAIPVYAMSCFLFPKSFVHELNMMLAKFWWRHGKDNHGLHWANWESLCTSKLDGGLGFRDFEAFNLAFLAKQGWRFHHNTQTLCYRVFKAKYFPHCSFMEASLSSNPSYVWRSILAGRRVLKGGCRWRIGDGSSVRIIEDNWIPTLPHGQPSSICSTQDQFPCVFVVDLIDHEDRCWKEDILNELFRPNEVEAIMDIRLSMERADDKLIWVDSRVGVFTVRSAYHIARACLERELFDMETRNPIWKIIWTSKLIRKIRLFVAEFEEGIFNVNGERRVIKVPNASSWLPPPPGHIKLNCDAAVNMRDGTAKLGVVFRDDKGEVILAGGFSNIVAETNSLSAVDEIHKGRDSLWQEASLIYVTVARLSSFDFISFVHVKREPNYLAHNIAKFECDLGAQRVWVGYIPSAIFKNQAIPRSFLSERDINGDGSAKRFRVQEIRQLKLLIPLLEETKEFDKSVSGLALNYRMSGEYQIKANCPAYVSFSDGIKATQVGLAMKYQLVQR</sequence>
<gene>
    <name evidence="4" type="ORF">CCACVL1_21676</name>
</gene>
<feature type="compositionally biased region" description="Polar residues" evidence="1">
    <location>
        <begin position="371"/>
        <end position="393"/>
    </location>
</feature>
<evidence type="ECO:0000259" key="3">
    <source>
        <dbReference type="Pfam" id="PF14392"/>
    </source>
</evidence>
<dbReference type="PANTHER" id="PTHR33116:SF86">
    <property type="entry name" value="REVERSE TRANSCRIPTASE DOMAIN-CONTAINING PROTEIN"/>
    <property type="match status" value="1"/>
</dbReference>
<evidence type="ECO:0000313" key="5">
    <source>
        <dbReference type="Proteomes" id="UP000188268"/>
    </source>
</evidence>
<feature type="region of interest" description="Disordered" evidence="1">
    <location>
        <begin position="354"/>
        <end position="408"/>
    </location>
</feature>
<dbReference type="InterPro" id="IPR036691">
    <property type="entry name" value="Endo/exonu/phosph_ase_sf"/>
</dbReference>
<dbReference type="PANTHER" id="PTHR33116">
    <property type="entry name" value="REVERSE TRANSCRIPTASE ZINC-BINDING DOMAIN-CONTAINING PROTEIN-RELATED-RELATED"/>
    <property type="match status" value="1"/>
</dbReference>